<sequence length="92" mass="10508">MPFVGFAKTDKGPLQTYEIILEELARRGFNVTFSKHHWAGDMPFGLIIAETDKGPLAVRWGLGKKFELRIEEIDEEAFEDFIEETLDYIGGD</sequence>
<dbReference type="RefSeq" id="WP_050003308.1">
    <property type="nucleotide sequence ID" value="NZ_CP008887.1"/>
</dbReference>
<dbReference type="GeneID" id="25153441"/>
<accession>A0A097QV48</accession>
<dbReference type="HOGENOM" id="CLU_2406506_0_0_2"/>
<name>A0A097QV48_9EURY</name>
<gene>
    <name evidence="1" type="ORF">TEU_08335</name>
</gene>
<keyword evidence="2" id="KW-1185">Reference proteome</keyword>
<dbReference type="AlphaFoldDB" id="A0A097QV48"/>
<evidence type="ECO:0000313" key="1">
    <source>
        <dbReference type="EMBL" id="AIU70338.1"/>
    </source>
</evidence>
<dbReference type="EMBL" id="CP008887">
    <property type="protein sequence ID" value="AIU70338.1"/>
    <property type="molecule type" value="Genomic_DNA"/>
</dbReference>
<evidence type="ECO:0000313" key="2">
    <source>
        <dbReference type="Proteomes" id="UP000029980"/>
    </source>
</evidence>
<protein>
    <submittedName>
        <fullName evidence="1">Uncharacterized protein</fullName>
    </submittedName>
</protein>
<organism evidence="1 2">
    <name type="scientific">Thermococcus eurythermalis</name>
    <dbReference type="NCBI Taxonomy" id="1505907"/>
    <lineage>
        <taxon>Archaea</taxon>
        <taxon>Methanobacteriati</taxon>
        <taxon>Methanobacteriota</taxon>
        <taxon>Thermococci</taxon>
        <taxon>Thermococcales</taxon>
        <taxon>Thermococcaceae</taxon>
        <taxon>Thermococcus</taxon>
    </lineage>
</organism>
<dbReference type="Proteomes" id="UP000029980">
    <property type="component" value="Chromosome"/>
</dbReference>
<proteinExistence type="predicted"/>
<dbReference type="KEGG" id="teu:TEU_08335"/>
<reference evidence="1 2" key="1">
    <citation type="journal article" date="2015" name="Int. J. Syst. Evol. Microbiol.">
        <title>Thermococcus eurythermalis sp. nov., a conditional piezophilic hyperthermophilic archaeon with a wide temperature range isolated from an oil-immersed chimney in the Guaymas Basin.</title>
        <authorList>
            <person name="Zhao W."/>
            <person name="Zeng X."/>
            <person name="Xiao X."/>
        </authorList>
    </citation>
    <scope>NUCLEOTIDE SEQUENCE [LARGE SCALE GENOMIC DNA]</scope>
    <source>
        <strain evidence="1 2">A501</strain>
    </source>
</reference>
<dbReference type="OrthoDB" id="84852at2157"/>